<gene>
    <name evidence="1" type="ORF">PIB30_105050</name>
</gene>
<evidence type="ECO:0000313" key="2">
    <source>
        <dbReference type="Proteomes" id="UP001341840"/>
    </source>
</evidence>
<comment type="caution">
    <text evidence="1">The sequence shown here is derived from an EMBL/GenBank/DDBJ whole genome shotgun (WGS) entry which is preliminary data.</text>
</comment>
<organism evidence="1 2">
    <name type="scientific">Stylosanthes scabra</name>
    <dbReference type="NCBI Taxonomy" id="79078"/>
    <lineage>
        <taxon>Eukaryota</taxon>
        <taxon>Viridiplantae</taxon>
        <taxon>Streptophyta</taxon>
        <taxon>Embryophyta</taxon>
        <taxon>Tracheophyta</taxon>
        <taxon>Spermatophyta</taxon>
        <taxon>Magnoliopsida</taxon>
        <taxon>eudicotyledons</taxon>
        <taxon>Gunneridae</taxon>
        <taxon>Pentapetalae</taxon>
        <taxon>rosids</taxon>
        <taxon>fabids</taxon>
        <taxon>Fabales</taxon>
        <taxon>Fabaceae</taxon>
        <taxon>Papilionoideae</taxon>
        <taxon>50 kb inversion clade</taxon>
        <taxon>dalbergioids sensu lato</taxon>
        <taxon>Dalbergieae</taxon>
        <taxon>Pterocarpus clade</taxon>
        <taxon>Stylosanthes</taxon>
    </lineage>
</organism>
<evidence type="ECO:0000313" key="1">
    <source>
        <dbReference type="EMBL" id="MED6214630.1"/>
    </source>
</evidence>
<sequence>ASLIKPRRGPLYHLATHRRGEPTHMHGKPSWTNMYPRLDVPLGVAPFFTPKSSRAHVQAHA</sequence>
<accession>A0ABU6YW61</accession>
<feature type="non-terminal residue" evidence="1">
    <location>
        <position position="1"/>
    </location>
</feature>
<proteinExistence type="predicted"/>
<dbReference type="EMBL" id="JASCZI010245416">
    <property type="protein sequence ID" value="MED6214630.1"/>
    <property type="molecule type" value="Genomic_DNA"/>
</dbReference>
<dbReference type="Proteomes" id="UP001341840">
    <property type="component" value="Unassembled WGS sequence"/>
</dbReference>
<keyword evidence="2" id="KW-1185">Reference proteome</keyword>
<reference evidence="1 2" key="1">
    <citation type="journal article" date="2023" name="Plants (Basel)">
        <title>Bridging the Gap: Combining Genomics and Transcriptomics Approaches to Understand Stylosanthes scabra, an Orphan Legume from the Brazilian Caatinga.</title>
        <authorList>
            <person name="Ferreira-Neto J.R.C."/>
            <person name="da Silva M.D."/>
            <person name="Binneck E."/>
            <person name="de Melo N.F."/>
            <person name="da Silva R.H."/>
            <person name="de Melo A.L.T.M."/>
            <person name="Pandolfi V."/>
            <person name="Bustamante F.O."/>
            <person name="Brasileiro-Vidal A.C."/>
            <person name="Benko-Iseppon A.M."/>
        </authorList>
    </citation>
    <scope>NUCLEOTIDE SEQUENCE [LARGE SCALE GENOMIC DNA]</scope>
    <source>
        <tissue evidence="1">Leaves</tissue>
    </source>
</reference>
<protein>
    <submittedName>
        <fullName evidence="1">Uncharacterized protein</fullName>
    </submittedName>
</protein>
<name>A0ABU6YW61_9FABA</name>